<feature type="compositionally biased region" description="Low complexity" evidence="1">
    <location>
        <begin position="78"/>
        <end position="96"/>
    </location>
</feature>
<sequence>PPGVPAPLALPEAHPPPGQPGRGRAHVRHGAQRLVPPGPPGGEGACRRADRGARATRRTLHPRLLPGPRRPSPRRPHPSLAGRGRPVPVEPVAVEPAGRHPQARHATIAGL</sequence>
<organism evidence="2">
    <name type="scientific">uncultured Acidimicrobiales bacterium</name>
    <dbReference type="NCBI Taxonomy" id="310071"/>
    <lineage>
        <taxon>Bacteria</taxon>
        <taxon>Bacillati</taxon>
        <taxon>Actinomycetota</taxon>
        <taxon>Acidimicrobiia</taxon>
        <taxon>Acidimicrobiales</taxon>
        <taxon>environmental samples</taxon>
    </lineage>
</organism>
<feature type="non-terminal residue" evidence="2">
    <location>
        <position position="111"/>
    </location>
</feature>
<reference evidence="2" key="1">
    <citation type="submission" date="2020-02" db="EMBL/GenBank/DDBJ databases">
        <authorList>
            <person name="Meier V. D."/>
        </authorList>
    </citation>
    <scope>NUCLEOTIDE SEQUENCE</scope>
    <source>
        <strain evidence="2">AVDCRST_MAG76</strain>
    </source>
</reference>
<accession>A0A6J4HM64</accession>
<protein>
    <submittedName>
        <fullName evidence="2">Uncharacterized protein</fullName>
    </submittedName>
</protein>
<evidence type="ECO:0000313" key="2">
    <source>
        <dbReference type="EMBL" id="CAA9226197.1"/>
    </source>
</evidence>
<dbReference type="AlphaFoldDB" id="A0A6J4HM64"/>
<evidence type="ECO:0000256" key="1">
    <source>
        <dbReference type="SAM" id="MobiDB-lite"/>
    </source>
</evidence>
<dbReference type="EMBL" id="CADCSZ010000056">
    <property type="protein sequence ID" value="CAA9226197.1"/>
    <property type="molecule type" value="Genomic_DNA"/>
</dbReference>
<feature type="compositionally biased region" description="Low complexity" evidence="1">
    <location>
        <begin position="1"/>
        <end position="12"/>
    </location>
</feature>
<feature type="region of interest" description="Disordered" evidence="1">
    <location>
        <begin position="1"/>
        <end position="111"/>
    </location>
</feature>
<feature type="non-terminal residue" evidence="2">
    <location>
        <position position="1"/>
    </location>
</feature>
<gene>
    <name evidence="2" type="ORF">AVDCRST_MAG76-938</name>
</gene>
<name>A0A6J4HM64_9ACTN</name>
<proteinExistence type="predicted"/>